<keyword evidence="2" id="KW-1185">Reference proteome</keyword>
<evidence type="ECO:0000313" key="1">
    <source>
        <dbReference type="EMBL" id="MBS4197366.1"/>
    </source>
</evidence>
<dbReference type="GO" id="GO:0003677">
    <property type="term" value="F:DNA binding"/>
    <property type="evidence" value="ECO:0007669"/>
    <property type="project" value="InterPro"/>
</dbReference>
<dbReference type="RefSeq" id="WP_213126598.1">
    <property type="nucleotide sequence ID" value="NZ_JAGYPG010000004.1"/>
</dbReference>
<gene>
    <name evidence="1" type="ORF">KHA97_20180</name>
</gene>
<dbReference type="AlphaFoldDB" id="A0A942TG27"/>
<organism evidence="1 2">
    <name type="scientific">Lederbergia citri</name>
    <dbReference type="NCBI Taxonomy" id="2833580"/>
    <lineage>
        <taxon>Bacteria</taxon>
        <taxon>Bacillati</taxon>
        <taxon>Bacillota</taxon>
        <taxon>Bacilli</taxon>
        <taxon>Bacillales</taxon>
        <taxon>Bacillaceae</taxon>
        <taxon>Lederbergia</taxon>
    </lineage>
</organism>
<evidence type="ECO:0000313" key="2">
    <source>
        <dbReference type="Proteomes" id="UP000681414"/>
    </source>
</evidence>
<sequence length="157" mass="18124">MLNEKVISELQAFIENHIAIKVFNVFEDILLDNNYNGEITDFIQTKRKPTLQKLLFSFIDQKGATDPEIYHKAGIDRKLFSKIRSNPTYHPSKQTIIALALALELDQEETNTLLNSAGYTLSDSETFDLVIKFCIMKRIYNIHDVNQALEQYDLKPL</sequence>
<name>A0A942TG27_9BACI</name>
<protein>
    <recommendedName>
        <fullName evidence="3">XRE family transcriptional regulator</fullName>
    </recommendedName>
</protein>
<proteinExistence type="predicted"/>
<dbReference type="InterPro" id="IPR010982">
    <property type="entry name" value="Lambda_DNA-bd_dom_sf"/>
</dbReference>
<comment type="caution">
    <text evidence="1">The sequence shown here is derived from an EMBL/GenBank/DDBJ whole genome shotgun (WGS) entry which is preliminary data.</text>
</comment>
<evidence type="ECO:0008006" key="3">
    <source>
        <dbReference type="Google" id="ProtNLM"/>
    </source>
</evidence>
<dbReference type="Gene3D" id="1.10.260.40">
    <property type="entry name" value="lambda repressor-like DNA-binding domains"/>
    <property type="match status" value="1"/>
</dbReference>
<dbReference type="EMBL" id="JAGYPG010000004">
    <property type="protein sequence ID" value="MBS4197366.1"/>
    <property type="molecule type" value="Genomic_DNA"/>
</dbReference>
<dbReference type="Proteomes" id="UP000681414">
    <property type="component" value="Unassembled WGS sequence"/>
</dbReference>
<accession>A0A942TG27</accession>
<dbReference type="SUPFAM" id="SSF47413">
    <property type="entry name" value="lambda repressor-like DNA-binding domains"/>
    <property type="match status" value="1"/>
</dbReference>
<reference evidence="1 2" key="1">
    <citation type="submission" date="2021-05" db="EMBL/GenBank/DDBJ databases">
        <title>Novel Bacillus species.</title>
        <authorList>
            <person name="Liu G."/>
        </authorList>
    </citation>
    <scope>NUCLEOTIDE SEQUENCE [LARGE SCALE GENOMIC DNA]</scope>
    <source>
        <strain evidence="2">FJAT-49780</strain>
    </source>
</reference>